<dbReference type="CDD" id="cd01335">
    <property type="entry name" value="Radical_SAM"/>
    <property type="match status" value="1"/>
</dbReference>
<dbReference type="AlphaFoldDB" id="A0A1I6DKU0"/>
<keyword evidence="8 11" id="KW-0408">Iron</keyword>
<evidence type="ECO:0000256" key="9">
    <source>
        <dbReference type="ARBA" id="ARBA00023014"/>
    </source>
</evidence>
<dbReference type="GO" id="GO:0051539">
    <property type="term" value="F:4 iron, 4 sulfur cluster binding"/>
    <property type="evidence" value="ECO:0007669"/>
    <property type="project" value="UniProtKB-UniRule"/>
</dbReference>
<dbReference type="SFLD" id="SFLDS00029">
    <property type="entry name" value="Radical_SAM"/>
    <property type="match status" value="1"/>
</dbReference>
<dbReference type="InterPro" id="IPR013848">
    <property type="entry name" value="Methylthiotransferase_N"/>
</dbReference>
<dbReference type="PROSITE" id="PS51449">
    <property type="entry name" value="MTTASE_N"/>
    <property type="match status" value="1"/>
</dbReference>
<comment type="function">
    <text evidence="1 11">Catalyzes the methylthiolation of N6-(dimethylallyl)adenosine (i(6)A), leading to the formation of 2-methylthio-N6-(dimethylallyl)adenosine (ms(2)i(6)A) at position 37 in tRNAs that read codons beginning with uridine.</text>
</comment>
<dbReference type="InterPro" id="IPR007197">
    <property type="entry name" value="rSAM"/>
</dbReference>
<evidence type="ECO:0000256" key="2">
    <source>
        <dbReference type="ARBA" id="ARBA00022485"/>
    </source>
</evidence>
<feature type="domain" description="Radical SAM core" evidence="14">
    <location>
        <begin position="143"/>
        <end position="373"/>
    </location>
</feature>
<keyword evidence="3 11" id="KW-0963">Cytoplasm</keyword>
<feature type="binding site" evidence="11">
    <location>
        <position position="47"/>
    </location>
    <ligand>
        <name>[4Fe-4S] cluster</name>
        <dbReference type="ChEBI" id="CHEBI:49883"/>
        <label>1</label>
    </ligand>
</feature>
<reference evidence="16" key="1">
    <citation type="submission" date="2016-10" db="EMBL/GenBank/DDBJ databases">
        <authorList>
            <person name="Varghese N."/>
            <person name="Submissions S."/>
        </authorList>
    </citation>
    <scope>NUCLEOTIDE SEQUENCE [LARGE SCALE GENOMIC DNA]</scope>
    <source>
        <strain evidence="16">DSM 3669</strain>
    </source>
</reference>
<keyword evidence="16" id="KW-1185">Reference proteome</keyword>
<dbReference type="InterPro" id="IPR038135">
    <property type="entry name" value="Methylthiotransferase_N_sf"/>
</dbReference>
<dbReference type="InterPro" id="IPR006638">
    <property type="entry name" value="Elp3/MiaA/NifB-like_rSAM"/>
</dbReference>
<protein>
    <recommendedName>
        <fullName evidence="10 11">tRNA-2-methylthio-N(6)-dimethylallyladenosine synthase</fullName>
        <ecNumber evidence="10 11">2.8.4.3</ecNumber>
    </recommendedName>
    <alternativeName>
        <fullName evidence="11">(Dimethylallyl)adenosine tRNA methylthiotransferase MiaB</fullName>
    </alternativeName>
    <alternativeName>
        <fullName evidence="11">tRNA-i(6)A37 methylthiotransferase</fullName>
    </alternativeName>
</protein>
<dbReference type="PROSITE" id="PS50926">
    <property type="entry name" value="TRAM"/>
    <property type="match status" value="1"/>
</dbReference>
<evidence type="ECO:0000259" key="14">
    <source>
        <dbReference type="PROSITE" id="PS51918"/>
    </source>
</evidence>
<evidence type="ECO:0000256" key="4">
    <source>
        <dbReference type="ARBA" id="ARBA00022679"/>
    </source>
</evidence>
<dbReference type="SMART" id="SM00729">
    <property type="entry name" value="Elp3"/>
    <property type="match status" value="1"/>
</dbReference>
<dbReference type="InterPro" id="IPR005839">
    <property type="entry name" value="Methylthiotransferase"/>
</dbReference>
<comment type="catalytic activity">
    <reaction evidence="11">
        <text>N(6)-dimethylallyladenosine(37) in tRNA + (sulfur carrier)-SH + AH2 + 2 S-adenosyl-L-methionine = 2-methylsulfanyl-N(6)-dimethylallyladenosine(37) in tRNA + (sulfur carrier)-H + 5'-deoxyadenosine + L-methionine + A + S-adenosyl-L-homocysteine + 2 H(+)</text>
        <dbReference type="Rhea" id="RHEA:37067"/>
        <dbReference type="Rhea" id="RHEA-COMP:10375"/>
        <dbReference type="Rhea" id="RHEA-COMP:10376"/>
        <dbReference type="Rhea" id="RHEA-COMP:14737"/>
        <dbReference type="Rhea" id="RHEA-COMP:14739"/>
        <dbReference type="ChEBI" id="CHEBI:13193"/>
        <dbReference type="ChEBI" id="CHEBI:15378"/>
        <dbReference type="ChEBI" id="CHEBI:17319"/>
        <dbReference type="ChEBI" id="CHEBI:17499"/>
        <dbReference type="ChEBI" id="CHEBI:29917"/>
        <dbReference type="ChEBI" id="CHEBI:57844"/>
        <dbReference type="ChEBI" id="CHEBI:57856"/>
        <dbReference type="ChEBI" id="CHEBI:59789"/>
        <dbReference type="ChEBI" id="CHEBI:64428"/>
        <dbReference type="ChEBI" id="CHEBI:74415"/>
        <dbReference type="ChEBI" id="CHEBI:74417"/>
        <dbReference type="EC" id="2.8.4.3"/>
    </reaction>
</comment>
<evidence type="ECO:0000256" key="6">
    <source>
        <dbReference type="ARBA" id="ARBA00022694"/>
    </source>
</evidence>
<dbReference type="EC" id="2.8.4.3" evidence="10 11"/>
<evidence type="ECO:0000256" key="10">
    <source>
        <dbReference type="ARBA" id="ARBA00033765"/>
    </source>
</evidence>
<dbReference type="STRING" id="39060.SAMN05660706_1131"/>
<evidence type="ECO:0000256" key="11">
    <source>
        <dbReference type="HAMAP-Rule" id="MF_01864"/>
    </source>
</evidence>
<evidence type="ECO:0000256" key="3">
    <source>
        <dbReference type="ARBA" id="ARBA00022490"/>
    </source>
</evidence>
<dbReference type="InterPro" id="IPR006463">
    <property type="entry name" value="MiaB_methiolase"/>
</dbReference>
<comment type="subunit">
    <text evidence="11">Monomer.</text>
</comment>
<dbReference type="InterPro" id="IPR020612">
    <property type="entry name" value="Methylthiotransferase_CS"/>
</dbReference>
<dbReference type="InterPro" id="IPR023404">
    <property type="entry name" value="rSAM_horseshoe"/>
</dbReference>
<keyword evidence="2 11" id="KW-0004">4Fe-4S</keyword>
<evidence type="ECO:0000313" key="15">
    <source>
        <dbReference type="EMBL" id="SFR06059.1"/>
    </source>
</evidence>
<evidence type="ECO:0000256" key="1">
    <source>
        <dbReference type="ARBA" id="ARBA00003234"/>
    </source>
</evidence>
<dbReference type="InterPro" id="IPR058240">
    <property type="entry name" value="rSAM_sf"/>
</dbReference>
<evidence type="ECO:0000256" key="5">
    <source>
        <dbReference type="ARBA" id="ARBA00022691"/>
    </source>
</evidence>
<dbReference type="HAMAP" id="MF_01864">
    <property type="entry name" value="tRNA_metthiotr_MiaB"/>
    <property type="match status" value="1"/>
</dbReference>
<dbReference type="FunFam" id="3.40.50.12160:FF:000006">
    <property type="entry name" value="tRNA-2-methylthio-N(6)-dimethylallyladenosine synthase"/>
    <property type="match status" value="1"/>
</dbReference>
<evidence type="ECO:0000259" key="13">
    <source>
        <dbReference type="PROSITE" id="PS51449"/>
    </source>
</evidence>
<dbReference type="Pfam" id="PF04055">
    <property type="entry name" value="Radical_SAM"/>
    <property type="match status" value="1"/>
</dbReference>
<keyword evidence="4 11" id="KW-0808">Transferase</keyword>
<dbReference type="SUPFAM" id="SSF102114">
    <property type="entry name" value="Radical SAM enzymes"/>
    <property type="match status" value="1"/>
</dbReference>
<dbReference type="SFLD" id="SFLDG01061">
    <property type="entry name" value="methylthiotransferase"/>
    <property type="match status" value="1"/>
</dbReference>
<keyword evidence="5 11" id="KW-0949">S-adenosyl-L-methionine</keyword>
<keyword evidence="7 11" id="KW-0479">Metal-binding</keyword>
<feature type="domain" description="MTTase N-terminal" evidence="13">
    <location>
        <begin position="2"/>
        <end position="120"/>
    </location>
</feature>
<organism evidence="15 16">
    <name type="scientific">Desulfoscipio geothermicus DSM 3669</name>
    <dbReference type="NCBI Taxonomy" id="1121426"/>
    <lineage>
        <taxon>Bacteria</taxon>
        <taxon>Bacillati</taxon>
        <taxon>Bacillota</taxon>
        <taxon>Clostridia</taxon>
        <taxon>Eubacteriales</taxon>
        <taxon>Desulfallaceae</taxon>
        <taxon>Desulfoscipio</taxon>
    </lineage>
</organism>
<comment type="similarity">
    <text evidence="11">Belongs to the methylthiotransferase family. MiaB subfamily.</text>
</comment>
<sequence length="441" mass="49967">MQTYHIITFGCQMNEHDSELIAGMLENSGYVPAEDQHEADLIVLNTCCVRETAENKVFGLLGRLGKLKKQKKDMVIAMGGCMSQQEHIGQRIKQRFPYVDIVFGTHNLHTLPDLIAQVCEKKQQIIDVWRDSKEISENVPVKRFHGVRAWVSIMYGCNNFCTYCIVPYVRGRERSRQPEAIIKEITELGKQGYKDVTLLGQNVNSYGKDLSPGMDFADLLVKINDVQGIERIRYMTSHPRDFSDKLVETIQNLPKACEHIHLPVQAGSNSILQKMNRGYTREYYLSLVEKIRTALPGVSLTTDIMVGFPGETDADFADTVDLVRRVEFDSAFTFIYNKRRGTPAAKMEEQVPEEVKSARIQELIELQNEITLRKNEIETGKILECLVEGPSRTNASVMSARTRTNKIVVFRGEQNMVGKFLPLCITGYSLTHLEGEVVPAQ</sequence>
<accession>A0A1I6DKU0</accession>
<evidence type="ECO:0000313" key="16">
    <source>
        <dbReference type="Proteomes" id="UP000199584"/>
    </source>
</evidence>
<keyword evidence="9 11" id="KW-0411">Iron-sulfur</keyword>
<comment type="subcellular location">
    <subcellularLocation>
        <location evidence="11">Cytoplasm</location>
    </subcellularLocation>
</comment>
<dbReference type="PROSITE" id="PS01278">
    <property type="entry name" value="MTTASE_RADICAL"/>
    <property type="match status" value="1"/>
</dbReference>
<dbReference type="PROSITE" id="PS51918">
    <property type="entry name" value="RADICAL_SAM"/>
    <property type="match status" value="1"/>
</dbReference>
<feature type="domain" description="TRAM" evidence="12">
    <location>
        <begin position="376"/>
        <end position="439"/>
    </location>
</feature>
<proteinExistence type="inferred from homology"/>
<evidence type="ECO:0000259" key="12">
    <source>
        <dbReference type="PROSITE" id="PS50926"/>
    </source>
</evidence>
<dbReference type="PANTHER" id="PTHR43020">
    <property type="entry name" value="CDK5 REGULATORY SUBUNIT-ASSOCIATED PROTEIN 1"/>
    <property type="match status" value="1"/>
</dbReference>
<comment type="cofactor">
    <cofactor evidence="11">
        <name>[4Fe-4S] cluster</name>
        <dbReference type="ChEBI" id="CHEBI:49883"/>
    </cofactor>
    <text evidence="11">Binds 2 [4Fe-4S] clusters. One cluster is coordinated with 3 cysteines and an exchangeable S-adenosyl-L-methionine.</text>
</comment>
<dbReference type="SFLD" id="SFLDF00273">
    <property type="entry name" value="(dimethylallyl)adenosine_tRNA"/>
    <property type="match status" value="1"/>
</dbReference>
<dbReference type="Pfam" id="PF01938">
    <property type="entry name" value="TRAM"/>
    <property type="match status" value="1"/>
</dbReference>
<dbReference type="Pfam" id="PF00919">
    <property type="entry name" value="UPF0004"/>
    <property type="match status" value="1"/>
</dbReference>
<dbReference type="SFLD" id="SFLDG01082">
    <property type="entry name" value="B12-binding_domain_containing"/>
    <property type="match status" value="1"/>
</dbReference>
<feature type="binding site" evidence="11">
    <location>
        <position position="161"/>
    </location>
    <ligand>
        <name>[4Fe-4S] cluster</name>
        <dbReference type="ChEBI" id="CHEBI:49883"/>
        <label>2</label>
        <note>4Fe-4S-S-AdoMet</note>
    </ligand>
</feature>
<dbReference type="EMBL" id="FOYM01000013">
    <property type="protein sequence ID" value="SFR06059.1"/>
    <property type="molecule type" value="Genomic_DNA"/>
</dbReference>
<dbReference type="Gene3D" id="3.40.50.12160">
    <property type="entry name" value="Methylthiotransferase, N-terminal domain"/>
    <property type="match status" value="1"/>
</dbReference>
<feature type="binding site" evidence="11">
    <location>
        <position position="164"/>
    </location>
    <ligand>
        <name>[4Fe-4S] cluster</name>
        <dbReference type="ChEBI" id="CHEBI:49883"/>
        <label>2</label>
        <note>4Fe-4S-S-AdoMet</note>
    </ligand>
</feature>
<dbReference type="PANTHER" id="PTHR43020:SF2">
    <property type="entry name" value="MITOCHONDRIAL TRNA METHYLTHIOTRANSFERASE CDK5RAP1"/>
    <property type="match status" value="1"/>
</dbReference>
<evidence type="ECO:0000256" key="7">
    <source>
        <dbReference type="ARBA" id="ARBA00022723"/>
    </source>
</evidence>
<dbReference type="FunFam" id="3.80.30.20:FF:000001">
    <property type="entry name" value="tRNA-2-methylthio-N(6)-dimethylallyladenosine synthase 2"/>
    <property type="match status" value="1"/>
</dbReference>
<dbReference type="RefSeq" id="WP_092483218.1">
    <property type="nucleotide sequence ID" value="NZ_FOYM01000013.1"/>
</dbReference>
<feature type="binding site" evidence="11">
    <location>
        <position position="157"/>
    </location>
    <ligand>
        <name>[4Fe-4S] cluster</name>
        <dbReference type="ChEBI" id="CHEBI:49883"/>
        <label>2</label>
        <note>4Fe-4S-S-AdoMet</note>
    </ligand>
</feature>
<keyword evidence="6 11" id="KW-0819">tRNA processing</keyword>
<dbReference type="NCBIfam" id="TIGR00089">
    <property type="entry name" value="MiaB/RimO family radical SAM methylthiotransferase"/>
    <property type="match status" value="1"/>
</dbReference>
<feature type="binding site" evidence="11">
    <location>
        <position position="11"/>
    </location>
    <ligand>
        <name>[4Fe-4S] cluster</name>
        <dbReference type="ChEBI" id="CHEBI:49883"/>
        <label>1</label>
    </ligand>
</feature>
<name>A0A1I6DKU0_9FIRM</name>
<evidence type="ECO:0000256" key="8">
    <source>
        <dbReference type="ARBA" id="ARBA00023004"/>
    </source>
</evidence>
<dbReference type="GO" id="GO:0035597">
    <property type="term" value="F:tRNA-2-methylthio-N(6)-dimethylallyladenosine(37) synthase activity"/>
    <property type="evidence" value="ECO:0007669"/>
    <property type="project" value="UniProtKB-EC"/>
</dbReference>
<dbReference type="NCBIfam" id="TIGR01574">
    <property type="entry name" value="miaB-methiolase"/>
    <property type="match status" value="1"/>
</dbReference>
<gene>
    <name evidence="11" type="primary">miaB</name>
    <name evidence="15" type="ORF">SAMN05660706_1131</name>
</gene>
<dbReference type="GO" id="GO:0005829">
    <property type="term" value="C:cytosol"/>
    <property type="evidence" value="ECO:0007669"/>
    <property type="project" value="TreeGrafter"/>
</dbReference>
<dbReference type="GO" id="GO:0046872">
    <property type="term" value="F:metal ion binding"/>
    <property type="evidence" value="ECO:0007669"/>
    <property type="project" value="UniProtKB-KW"/>
</dbReference>
<feature type="binding site" evidence="11">
    <location>
        <position position="81"/>
    </location>
    <ligand>
        <name>[4Fe-4S] cluster</name>
        <dbReference type="ChEBI" id="CHEBI:49883"/>
        <label>1</label>
    </ligand>
</feature>
<dbReference type="OrthoDB" id="9805215at2"/>
<dbReference type="Proteomes" id="UP000199584">
    <property type="component" value="Unassembled WGS sequence"/>
</dbReference>
<dbReference type="Gene3D" id="3.80.30.20">
    <property type="entry name" value="tm_1862 like domain"/>
    <property type="match status" value="1"/>
</dbReference>
<dbReference type="InterPro" id="IPR002792">
    <property type="entry name" value="TRAM_dom"/>
</dbReference>